<dbReference type="Gene3D" id="3.30.70.100">
    <property type="match status" value="1"/>
</dbReference>
<evidence type="ECO:0000256" key="5">
    <source>
        <dbReference type="ARBA" id="ARBA00023008"/>
    </source>
</evidence>
<name>A0ABR8U8U0_9BACL</name>
<dbReference type="Proteomes" id="UP000626786">
    <property type="component" value="Unassembled WGS sequence"/>
</dbReference>
<keyword evidence="6" id="KW-0143">Chaperone</keyword>
<evidence type="ECO:0000313" key="8">
    <source>
        <dbReference type="EMBL" id="MBD7983924.1"/>
    </source>
</evidence>
<gene>
    <name evidence="8" type="primary">copZ</name>
    <name evidence="8" type="ORF">H9649_04960</name>
</gene>
<evidence type="ECO:0000313" key="9">
    <source>
        <dbReference type="Proteomes" id="UP000626786"/>
    </source>
</evidence>
<organism evidence="8 9">
    <name type="scientific">Sporosarcina quadrami</name>
    <dbReference type="NCBI Taxonomy" id="2762234"/>
    <lineage>
        <taxon>Bacteria</taxon>
        <taxon>Bacillati</taxon>
        <taxon>Bacillota</taxon>
        <taxon>Bacilli</taxon>
        <taxon>Bacillales</taxon>
        <taxon>Caryophanaceae</taxon>
        <taxon>Sporosarcina</taxon>
    </lineage>
</organism>
<proteinExistence type="predicted"/>
<dbReference type="InterPro" id="IPR036163">
    <property type="entry name" value="HMA_dom_sf"/>
</dbReference>
<dbReference type="PRINTS" id="PR00942">
    <property type="entry name" value="CUATPASEI"/>
</dbReference>
<dbReference type="SUPFAM" id="SSF55008">
    <property type="entry name" value="HMA, heavy metal-associated domain"/>
    <property type="match status" value="1"/>
</dbReference>
<dbReference type="RefSeq" id="WP_191693610.1">
    <property type="nucleotide sequence ID" value="NZ_JACSQN010000003.1"/>
</dbReference>
<dbReference type="Pfam" id="PF00403">
    <property type="entry name" value="HMA"/>
    <property type="match status" value="1"/>
</dbReference>
<evidence type="ECO:0000256" key="2">
    <source>
        <dbReference type="ARBA" id="ARBA00015313"/>
    </source>
</evidence>
<keyword evidence="9" id="KW-1185">Reference proteome</keyword>
<feature type="domain" description="HMA" evidence="7">
    <location>
        <begin position="3"/>
        <end position="69"/>
    </location>
</feature>
<dbReference type="PROSITE" id="PS01047">
    <property type="entry name" value="HMA_1"/>
    <property type="match status" value="1"/>
</dbReference>
<dbReference type="PROSITE" id="PS50846">
    <property type="entry name" value="HMA_2"/>
    <property type="match status" value="1"/>
</dbReference>
<evidence type="ECO:0000256" key="1">
    <source>
        <dbReference type="ARBA" id="ARBA00004496"/>
    </source>
</evidence>
<dbReference type="NCBIfam" id="TIGR00003">
    <property type="entry name" value="copper ion binding protein"/>
    <property type="match status" value="1"/>
</dbReference>
<evidence type="ECO:0000256" key="4">
    <source>
        <dbReference type="ARBA" id="ARBA00022723"/>
    </source>
</evidence>
<accession>A0ABR8U8U0</accession>
<dbReference type="InterPro" id="IPR006122">
    <property type="entry name" value="HMA_Cu_ion-bd"/>
</dbReference>
<dbReference type="InterPro" id="IPR017969">
    <property type="entry name" value="Heavy-metal-associated_CS"/>
</dbReference>
<evidence type="ECO:0000256" key="6">
    <source>
        <dbReference type="ARBA" id="ARBA00023186"/>
    </source>
</evidence>
<reference evidence="8 9" key="1">
    <citation type="submission" date="2020-08" db="EMBL/GenBank/DDBJ databases">
        <title>A Genomic Blueprint of the Chicken Gut Microbiome.</title>
        <authorList>
            <person name="Gilroy R."/>
            <person name="Ravi A."/>
            <person name="Getino M."/>
            <person name="Pursley I."/>
            <person name="Horton D.L."/>
            <person name="Alikhan N.-F."/>
            <person name="Baker D."/>
            <person name="Gharbi K."/>
            <person name="Hall N."/>
            <person name="Watson M."/>
            <person name="Adriaenssens E.M."/>
            <person name="Foster-Nyarko E."/>
            <person name="Jarju S."/>
            <person name="Secka A."/>
            <person name="Antonio M."/>
            <person name="Oren A."/>
            <person name="Chaudhuri R."/>
            <person name="La Ragione R.M."/>
            <person name="Hildebrand F."/>
            <person name="Pallen M.J."/>
        </authorList>
    </citation>
    <scope>NUCLEOTIDE SEQUENCE [LARGE SCALE GENOMIC DNA]</scope>
    <source>
        <strain evidence="8 9">Sa2YVA2</strain>
    </source>
</reference>
<evidence type="ECO:0000256" key="3">
    <source>
        <dbReference type="ARBA" id="ARBA00022490"/>
    </source>
</evidence>
<evidence type="ECO:0000259" key="7">
    <source>
        <dbReference type="PROSITE" id="PS50846"/>
    </source>
</evidence>
<dbReference type="PANTHER" id="PTHR46594">
    <property type="entry name" value="P-TYPE CATION-TRANSPORTING ATPASE"/>
    <property type="match status" value="1"/>
</dbReference>
<dbReference type="NCBIfam" id="NF033795">
    <property type="entry name" value="chaper_CopZ_Bs"/>
    <property type="match status" value="1"/>
</dbReference>
<protein>
    <recommendedName>
        <fullName evidence="2">Copper chaperone CopZ</fullName>
    </recommendedName>
</protein>
<comment type="caution">
    <text evidence="8">The sequence shown here is derived from an EMBL/GenBank/DDBJ whole genome shotgun (WGS) entry which is preliminary data.</text>
</comment>
<comment type="subcellular location">
    <subcellularLocation>
        <location evidence="1">Cytoplasm</location>
    </subcellularLocation>
</comment>
<sequence length="69" mass="7390">MTEKTTLNVTGMSCGHCVKTIEDNVGKLDGVNSVQVNLEAGTVDVDFESNQVDVKKISDTIEDQGFDVA</sequence>
<keyword evidence="4" id="KW-0479">Metal-binding</keyword>
<dbReference type="EMBL" id="JACSQN010000003">
    <property type="protein sequence ID" value="MBD7983924.1"/>
    <property type="molecule type" value="Genomic_DNA"/>
</dbReference>
<dbReference type="CDD" id="cd00371">
    <property type="entry name" value="HMA"/>
    <property type="match status" value="1"/>
</dbReference>
<dbReference type="InterPro" id="IPR006121">
    <property type="entry name" value="HMA_dom"/>
</dbReference>
<keyword evidence="3" id="KW-0963">Cytoplasm</keyword>
<dbReference type="PANTHER" id="PTHR46594:SF4">
    <property type="entry name" value="P-TYPE CATION-TRANSPORTING ATPASE"/>
    <property type="match status" value="1"/>
</dbReference>
<keyword evidence="5" id="KW-0186">Copper</keyword>
<dbReference type="InterPro" id="IPR049740">
    <property type="entry name" value="CopZ"/>
</dbReference>